<evidence type="ECO:0000313" key="5">
    <source>
        <dbReference type="Proteomes" id="UP000605970"/>
    </source>
</evidence>
<dbReference type="InterPro" id="IPR001461">
    <property type="entry name" value="Aspartic_peptidase_A1"/>
</dbReference>
<dbReference type="SUPFAM" id="SSF50630">
    <property type="entry name" value="Acid proteases"/>
    <property type="match status" value="1"/>
</dbReference>
<dbReference type="PRINTS" id="PR00792">
    <property type="entry name" value="PEPSIN"/>
</dbReference>
<dbReference type="Pfam" id="PF00026">
    <property type="entry name" value="Asp"/>
    <property type="match status" value="1"/>
</dbReference>
<keyword evidence="2" id="KW-0732">Signal</keyword>
<accession>A0A8S9ZY62</accession>
<dbReference type="PANTHER" id="PTHR47966">
    <property type="entry name" value="BETA-SITE APP-CLEAVING ENZYME, ISOFORM A-RELATED"/>
    <property type="match status" value="1"/>
</dbReference>
<proteinExistence type="inferred from homology"/>
<evidence type="ECO:0000259" key="3">
    <source>
        <dbReference type="PROSITE" id="PS51767"/>
    </source>
</evidence>
<dbReference type="Proteomes" id="UP000605970">
    <property type="component" value="Unassembled WGS sequence"/>
</dbReference>
<comment type="similarity">
    <text evidence="1">Belongs to the peptidase A1 family.</text>
</comment>
<reference evidence="4" key="1">
    <citation type="journal article" date="2020" name="Ecol. Evol.">
        <title>Genome structure and content of the rice root-knot nematode (Meloidogyne graminicola).</title>
        <authorList>
            <person name="Phan N.T."/>
            <person name="Danchin E.G.J."/>
            <person name="Klopp C."/>
            <person name="Perfus-Barbeoch L."/>
            <person name="Kozlowski D.K."/>
            <person name="Koutsovoulos G.D."/>
            <person name="Lopez-Roques C."/>
            <person name="Bouchez O."/>
            <person name="Zahm M."/>
            <person name="Besnard G."/>
            <person name="Bellafiore S."/>
        </authorList>
    </citation>
    <scope>NUCLEOTIDE SEQUENCE</scope>
    <source>
        <strain evidence="4">VN-18</strain>
    </source>
</reference>
<protein>
    <submittedName>
        <fullName evidence="4">Peptidase A1 domain-containing protein</fullName>
    </submittedName>
</protein>
<dbReference type="InterPro" id="IPR033121">
    <property type="entry name" value="PEPTIDASE_A1"/>
</dbReference>
<dbReference type="PANTHER" id="PTHR47966:SF45">
    <property type="entry name" value="PEPTIDASE A1 DOMAIN-CONTAINING PROTEIN"/>
    <property type="match status" value="1"/>
</dbReference>
<dbReference type="GO" id="GO:0005764">
    <property type="term" value="C:lysosome"/>
    <property type="evidence" value="ECO:0007669"/>
    <property type="project" value="TreeGrafter"/>
</dbReference>
<sequence>MSIKLIIFSIIFYFVWNEVVKAAGGVYTADIINYYDQSYMINVQIGNPPQNFNVLLSTGSSDFWVLHSSIKTNKQRFFSQKSSTYSNSSKFMVLGNVQGFVGVDIVQFAGLKLNKIEFNQVDIIDSITLKQPFEGALGLAYPSLSKSKTVSPVMTAIQQNLFANKMFTLYLKGGYGPNAENKYGGRVTFGDFDFQNCGKIIGWTKISPQIHYQFQIDSISFNGKVISGKTQAIAESSTSVIMGDKAVTDNLAKQVGGVWDENEGLYILPCNKNYSPITIKINKIKLVLTKDILTFQLNSNKCAFAIVPADPAIAEDGYNWIIGSPLMRAYCHTFDIGNNRLGFAQVLKK</sequence>
<comment type="caution">
    <text evidence="4">The sequence shown here is derived from an EMBL/GenBank/DDBJ whole genome shotgun (WGS) entry which is preliminary data.</text>
</comment>
<dbReference type="PROSITE" id="PS51767">
    <property type="entry name" value="PEPTIDASE_A1"/>
    <property type="match status" value="1"/>
</dbReference>
<dbReference type="GO" id="GO:0006508">
    <property type="term" value="P:proteolysis"/>
    <property type="evidence" value="ECO:0007669"/>
    <property type="project" value="InterPro"/>
</dbReference>
<dbReference type="CDD" id="cd05471">
    <property type="entry name" value="pepsin_like"/>
    <property type="match status" value="1"/>
</dbReference>
<feature type="signal peptide" evidence="2">
    <location>
        <begin position="1"/>
        <end position="22"/>
    </location>
</feature>
<evidence type="ECO:0000256" key="2">
    <source>
        <dbReference type="SAM" id="SignalP"/>
    </source>
</evidence>
<feature type="domain" description="Peptidase A1" evidence="3">
    <location>
        <begin position="39"/>
        <end position="344"/>
    </location>
</feature>
<keyword evidence="5" id="KW-1185">Reference proteome</keyword>
<dbReference type="Gene3D" id="2.40.70.10">
    <property type="entry name" value="Acid Proteases"/>
    <property type="match status" value="2"/>
</dbReference>
<dbReference type="OrthoDB" id="5790032at2759"/>
<dbReference type="GO" id="GO:0004190">
    <property type="term" value="F:aspartic-type endopeptidase activity"/>
    <property type="evidence" value="ECO:0007669"/>
    <property type="project" value="InterPro"/>
</dbReference>
<dbReference type="AlphaFoldDB" id="A0A8S9ZY62"/>
<name>A0A8S9ZY62_9BILA</name>
<dbReference type="EMBL" id="JABEBT010000015">
    <property type="protein sequence ID" value="KAF7638069.1"/>
    <property type="molecule type" value="Genomic_DNA"/>
</dbReference>
<gene>
    <name evidence="4" type="ORF">Mgra_00002522</name>
</gene>
<organism evidence="4 5">
    <name type="scientific">Meloidogyne graminicola</name>
    <dbReference type="NCBI Taxonomy" id="189291"/>
    <lineage>
        <taxon>Eukaryota</taxon>
        <taxon>Metazoa</taxon>
        <taxon>Ecdysozoa</taxon>
        <taxon>Nematoda</taxon>
        <taxon>Chromadorea</taxon>
        <taxon>Rhabditida</taxon>
        <taxon>Tylenchina</taxon>
        <taxon>Tylenchomorpha</taxon>
        <taxon>Tylenchoidea</taxon>
        <taxon>Meloidogynidae</taxon>
        <taxon>Meloidogyninae</taxon>
        <taxon>Meloidogyne</taxon>
    </lineage>
</organism>
<evidence type="ECO:0000256" key="1">
    <source>
        <dbReference type="ARBA" id="ARBA00007447"/>
    </source>
</evidence>
<feature type="chain" id="PRO_5035896866" evidence="2">
    <location>
        <begin position="23"/>
        <end position="349"/>
    </location>
</feature>
<dbReference type="InterPro" id="IPR034164">
    <property type="entry name" value="Pepsin-like_dom"/>
</dbReference>
<dbReference type="InterPro" id="IPR021109">
    <property type="entry name" value="Peptidase_aspartic_dom_sf"/>
</dbReference>
<evidence type="ECO:0000313" key="4">
    <source>
        <dbReference type="EMBL" id="KAF7638069.1"/>
    </source>
</evidence>